<feature type="region of interest" description="Disordered" evidence="1">
    <location>
        <begin position="139"/>
        <end position="158"/>
    </location>
</feature>
<name>A0A8X8WTZ1_SALSN</name>
<gene>
    <name evidence="2" type="ORF">SASPL_137771</name>
</gene>
<protein>
    <submittedName>
        <fullName evidence="2">Uncharacterized protein</fullName>
    </submittedName>
</protein>
<dbReference type="EMBL" id="PNBA02000014">
    <property type="protein sequence ID" value="KAG6400926.1"/>
    <property type="molecule type" value="Genomic_DNA"/>
</dbReference>
<evidence type="ECO:0000256" key="1">
    <source>
        <dbReference type="SAM" id="MobiDB-lite"/>
    </source>
</evidence>
<comment type="caution">
    <text evidence="2">The sequence shown here is derived from an EMBL/GenBank/DDBJ whole genome shotgun (WGS) entry which is preliminary data.</text>
</comment>
<dbReference type="Proteomes" id="UP000298416">
    <property type="component" value="Unassembled WGS sequence"/>
</dbReference>
<evidence type="ECO:0000313" key="3">
    <source>
        <dbReference type="Proteomes" id="UP000298416"/>
    </source>
</evidence>
<dbReference type="AlphaFoldDB" id="A0A8X8WTZ1"/>
<sequence>MEDSNLSLDNDDIIAMDARNVHFKLWPMWDAWKEIFGKDRAVETTTADLLEMSNEVRSNGIPNLESGGSEYVASTDAPSGAIPHNNKSFPQGLDQSVSDSEHKTQPAKKKNKKRKIVDRAYPIQLNQLMMAVAYADNDFSDSGASSRRRSTTGCRRGGKGYVNETITAVLCRRQSNQQGRLVELVQLAVPTKRSKQMCRGDVAAAPVVDDGELTFEF</sequence>
<evidence type="ECO:0000313" key="2">
    <source>
        <dbReference type="EMBL" id="KAG6400926.1"/>
    </source>
</evidence>
<proteinExistence type="predicted"/>
<feature type="compositionally biased region" description="Polar residues" evidence="1">
    <location>
        <begin position="85"/>
        <end position="98"/>
    </location>
</feature>
<organism evidence="2">
    <name type="scientific">Salvia splendens</name>
    <name type="common">Scarlet sage</name>
    <dbReference type="NCBI Taxonomy" id="180675"/>
    <lineage>
        <taxon>Eukaryota</taxon>
        <taxon>Viridiplantae</taxon>
        <taxon>Streptophyta</taxon>
        <taxon>Embryophyta</taxon>
        <taxon>Tracheophyta</taxon>
        <taxon>Spermatophyta</taxon>
        <taxon>Magnoliopsida</taxon>
        <taxon>eudicotyledons</taxon>
        <taxon>Gunneridae</taxon>
        <taxon>Pentapetalae</taxon>
        <taxon>asterids</taxon>
        <taxon>lamiids</taxon>
        <taxon>Lamiales</taxon>
        <taxon>Lamiaceae</taxon>
        <taxon>Nepetoideae</taxon>
        <taxon>Mentheae</taxon>
        <taxon>Salviinae</taxon>
        <taxon>Salvia</taxon>
        <taxon>Salvia subgen. Calosphace</taxon>
        <taxon>core Calosphace</taxon>
    </lineage>
</organism>
<keyword evidence="3" id="KW-1185">Reference proteome</keyword>
<reference evidence="2" key="1">
    <citation type="submission" date="2018-01" db="EMBL/GenBank/DDBJ databases">
        <authorList>
            <person name="Mao J.F."/>
        </authorList>
    </citation>
    <scope>NUCLEOTIDE SEQUENCE</scope>
    <source>
        <strain evidence="2">Huo1</strain>
        <tissue evidence="2">Leaf</tissue>
    </source>
</reference>
<reference evidence="2" key="2">
    <citation type="submission" date="2020-08" db="EMBL/GenBank/DDBJ databases">
        <title>Plant Genome Project.</title>
        <authorList>
            <person name="Zhang R.-G."/>
        </authorList>
    </citation>
    <scope>NUCLEOTIDE SEQUENCE</scope>
    <source>
        <strain evidence="2">Huo1</strain>
        <tissue evidence="2">Leaf</tissue>
    </source>
</reference>
<feature type="region of interest" description="Disordered" evidence="1">
    <location>
        <begin position="60"/>
        <end position="116"/>
    </location>
</feature>
<feature type="compositionally biased region" description="Basic residues" evidence="1">
    <location>
        <begin position="105"/>
        <end position="116"/>
    </location>
</feature>
<accession>A0A8X8WTZ1</accession>